<dbReference type="InterPro" id="IPR024161">
    <property type="entry name" value="Znf_nanos-typ"/>
</dbReference>
<dbReference type="GO" id="GO:0006417">
    <property type="term" value="P:regulation of translation"/>
    <property type="evidence" value="ECO:0007669"/>
    <property type="project" value="UniProtKB-UniRule"/>
</dbReference>
<evidence type="ECO:0000313" key="9">
    <source>
        <dbReference type="EMBL" id="OWR40936.1"/>
    </source>
</evidence>
<protein>
    <submittedName>
        <fullName evidence="9">Zinc finger protein NANOS-P</fullName>
    </submittedName>
</protein>
<keyword evidence="4 8" id="KW-0863">Zinc-finger</keyword>
<evidence type="ECO:0000256" key="7">
    <source>
        <dbReference type="ARBA" id="ARBA00022884"/>
    </source>
</evidence>
<evidence type="ECO:0000256" key="5">
    <source>
        <dbReference type="ARBA" id="ARBA00022833"/>
    </source>
</evidence>
<evidence type="ECO:0000256" key="8">
    <source>
        <dbReference type="PROSITE-ProRule" id="PRU00855"/>
    </source>
</evidence>
<keyword evidence="7 8" id="KW-0694">RNA-binding</keyword>
<evidence type="ECO:0000256" key="3">
    <source>
        <dbReference type="ARBA" id="ARBA00022723"/>
    </source>
</evidence>
<evidence type="ECO:0000256" key="2">
    <source>
        <dbReference type="ARBA" id="ARBA00022490"/>
    </source>
</evidence>
<dbReference type="GO" id="GO:0005737">
    <property type="term" value="C:cytoplasm"/>
    <property type="evidence" value="ECO:0007669"/>
    <property type="project" value="UniProtKB-SubCell"/>
</dbReference>
<dbReference type="PANTHER" id="PTHR12887">
    <property type="entry name" value="NANOS PROTEIN"/>
    <property type="match status" value="1"/>
</dbReference>
<comment type="similarity">
    <text evidence="8">Belongs to the nanos family.</text>
</comment>
<dbReference type="GO" id="GO:0003723">
    <property type="term" value="F:RNA binding"/>
    <property type="evidence" value="ECO:0007669"/>
    <property type="project" value="UniProtKB-UniRule"/>
</dbReference>
<proteinExistence type="inferred from homology"/>
<dbReference type="Gene3D" id="4.10.60.30">
    <property type="entry name" value="Nanos, RNA-binding domain"/>
    <property type="match status" value="1"/>
</dbReference>
<evidence type="ECO:0000256" key="4">
    <source>
        <dbReference type="ARBA" id="ARBA00022771"/>
    </source>
</evidence>
<keyword evidence="2" id="KW-0963">Cytoplasm</keyword>
<evidence type="ECO:0000256" key="6">
    <source>
        <dbReference type="ARBA" id="ARBA00022845"/>
    </source>
</evidence>
<dbReference type="InterPro" id="IPR008705">
    <property type="entry name" value="Nanos/Xcar2"/>
</dbReference>
<dbReference type="Pfam" id="PF05741">
    <property type="entry name" value="zf-nanos"/>
    <property type="match status" value="1"/>
</dbReference>
<dbReference type="PROSITE" id="PS51522">
    <property type="entry name" value="ZF_NANOS"/>
    <property type="match status" value="1"/>
</dbReference>
<dbReference type="eggNOG" id="KOG4602">
    <property type="taxonomic scope" value="Eukaryota"/>
</dbReference>
<dbReference type="STRING" id="278856.A0A212EHH7"/>
<evidence type="ECO:0000313" key="10">
    <source>
        <dbReference type="Proteomes" id="UP000007151"/>
    </source>
</evidence>
<keyword evidence="6 8" id="KW-0810">Translation regulation</keyword>
<organism evidence="9 10">
    <name type="scientific">Danaus plexippus plexippus</name>
    <dbReference type="NCBI Taxonomy" id="278856"/>
    <lineage>
        <taxon>Eukaryota</taxon>
        <taxon>Metazoa</taxon>
        <taxon>Ecdysozoa</taxon>
        <taxon>Arthropoda</taxon>
        <taxon>Hexapoda</taxon>
        <taxon>Insecta</taxon>
        <taxon>Pterygota</taxon>
        <taxon>Neoptera</taxon>
        <taxon>Endopterygota</taxon>
        <taxon>Lepidoptera</taxon>
        <taxon>Glossata</taxon>
        <taxon>Ditrysia</taxon>
        <taxon>Papilionoidea</taxon>
        <taxon>Nymphalidae</taxon>
        <taxon>Danainae</taxon>
        <taxon>Danaini</taxon>
        <taxon>Danaina</taxon>
        <taxon>Danaus</taxon>
        <taxon>Danaus</taxon>
    </lineage>
</organism>
<dbReference type="GO" id="GO:0008270">
    <property type="term" value="F:zinc ion binding"/>
    <property type="evidence" value="ECO:0007669"/>
    <property type="project" value="UniProtKB-KW"/>
</dbReference>
<keyword evidence="10" id="KW-1185">Reference proteome</keyword>
<dbReference type="KEGG" id="dpl:KGM_205136"/>
<gene>
    <name evidence="9" type="ORF">KGM_205136</name>
</gene>
<keyword evidence="3" id="KW-0479">Metal-binding</keyword>
<dbReference type="EMBL" id="AGBW02014889">
    <property type="protein sequence ID" value="OWR40936.1"/>
    <property type="molecule type" value="Genomic_DNA"/>
</dbReference>
<name>A0A212EHH7_DANPL</name>
<dbReference type="Proteomes" id="UP000007151">
    <property type="component" value="Unassembled WGS sequence"/>
</dbReference>
<comment type="subcellular location">
    <subcellularLocation>
        <location evidence="1">Cytoplasm</location>
    </subcellularLocation>
</comment>
<accession>A0A212EHH7</accession>
<sequence>MFPSKSAMDYMNEMNRLFPKSESIESRNIAQNYNSPFHTATANKSSSSADSISPESYFDFQFYRQTDNYLSRNRCETPKRTFFESSTNINETKTFESLKNIYNTPMSPPNSIYGSPNLNMSPRNVFERQNIHETKIYEPTLDLLLDVPNYNINSETNFPVRRQRPIVGRKILGNSQQIQKNDSLFDFSQLEPLPQTLERNQKSYELFPSERSYLPATNNVIKQSDPYNNMGSFIKMPYNPGQQQQNPQYSSADGSSMYKMCTFCRKNGETPVVYMTHNVKEKISNRHIVTCPILRSHKCSTCGASGDDAHTITYCPVLRRSNNGKPLQSTTITLKNTRIKSNGRKRY</sequence>
<evidence type="ECO:0000256" key="1">
    <source>
        <dbReference type="ARBA" id="ARBA00004496"/>
    </source>
</evidence>
<keyword evidence="5" id="KW-0862">Zinc</keyword>
<comment type="caution">
    <text evidence="9">The sequence shown here is derived from an EMBL/GenBank/DDBJ whole genome shotgun (WGS) entry which is preliminary data.</text>
</comment>
<dbReference type="OrthoDB" id="5864971at2759"/>
<dbReference type="AlphaFoldDB" id="A0A212EHH7"/>
<dbReference type="InterPro" id="IPR038129">
    <property type="entry name" value="Nanos_sf"/>
</dbReference>
<reference evidence="9 10" key="1">
    <citation type="journal article" date="2011" name="Cell">
        <title>The monarch butterfly genome yields insights into long-distance migration.</title>
        <authorList>
            <person name="Zhan S."/>
            <person name="Merlin C."/>
            <person name="Boore J.L."/>
            <person name="Reppert S.M."/>
        </authorList>
    </citation>
    <scope>NUCLEOTIDE SEQUENCE [LARGE SCALE GENOMIC DNA]</scope>
    <source>
        <strain evidence="9">F-2</strain>
    </source>
</reference>